<feature type="signal peptide" evidence="1">
    <location>
        <begin position="1"/>
        <end position="29"/>
    </location>
</feature>
<protein>
    <submittedName>
        <fullName evidence="3">Chalcone isomerase family protein</fullName>
    </submittedName>
</protein>
<evidence type="ECO:0000313" key="3">
    <source>
        <dbReference type="EMBL" id="MEK8045149.1"/>
    </source>
</evidence>
<dbReference type="GO" id="GO:0016853">
    <property type="term" value="F:isomerase activity"/>
    <property type="evidence" value="ECO:0007669"/>
    <property type="project" value="UniProtKB-KW"/>
</dbReference>
<keyword evidence="4" id="KW-1185">Reference proteome</keyword>
<feature type="domain" description="Chalcone isomerase" evidence="2">
    <location>
        <begin position="35"/>
        <end position="196"/>
    </location>
</feature>
<evidence type="ECO:0000259" key="2">
    <source>
        <dbReference type="Pfam" id="PF16036"/>
    </source>
</evidence>
<keyword evidence="3" id="KW-0413">Isomerase</keyword>
<dbReference type="InterPro" id="IPR036298">
    <property type="entry name" value="Chalcone_isomerase_sf"/>
</dbReference>
<dbReference type="Proteomes" id="UP001379945">
    <property type="component" value="Unassembled WGS sequence"/>
</dbReference>
<comment type="caution">
    <text evidence="3">The sequence shown here is derived from an EMBL/GenBank/DDBJ whole genome shotgun (WGS) entry which is preliminary data.</text>
</comment>
<accession>A0ABU9BZY2</accession>
<dbReference type="Gene3D" id="3.50.70.10">
    <property type="match status" value="1"/>
</dbReference>
<keyword evidence="1" id="KW-0732">Signal</keyword>
<dbReference type="SUPFAM" id="SSF54626">
    <property type="entry name" value="Chalcone isomerase"/>
    <property type="match status" value="1"/>
</dbReference>
<organism evidence="3 4">
    <name type="scientific">Ideonella margarita</name>
    <dbReference type="NCBI Taxonomy" id="2984191"/>
    <lineage>
        <taxon>Bacteria</taxon>
        <taxon>Pseudomonadati</taxon>
        <taxon>Pseudomonadota</taxon>
        <taxon>Betaproteobacteria</taxon>
        <taxon>Burkholderiales</taxon>
        <taxon>Sphaerotilaceae</taxon>
        <taxon>Ideonella</taxon>
    </lineage>
</organism>
<reference evidence="3 4" key="1">
    <citation type="submission" date="2024-04" db="EMBL/GenBank/DDBJ databases">
        <title>Novel species of the genus Ideonella isolated from streams.</title>
        <authorList>
            <person name="Lu H."/>
        </authorList>
    </citation>
    <scope>NUCLEOTIDE SEQUENCE [LARGE SCALE GENOMIC DNA]</scope>
    <source>
        <strain evidence="3 4">LYT19W</strain>
    </source>
</reference>
<gene>
    <name evidence="3" type="ORF">AACH00_02165</name>
</gene>
<dbReference type="InterPro" id="IPR016087">
    <property type="entry name" value="Chalcone_isomerase"/>
</dbReference>
<name>A0ABU9BZY2_9BURK</name>
<dbReference type="InterPro" id="IPR016088">
    <property type="entry name" value="Chalcone_isomerase_3-sand"/>
</dbReference>
<dbReference type="RefSeq" id="WP_341397295.1">
    <property type="nucleotide sequence ID" value="NZ_JBBUTI010000001.1"/>
</dbReference>
<evidence type="ECO:0000313" key="4">
    <source>
        <dbReference type="Proteomes" id="UP001379945"/>
    </source>
</evidence>
<feature type="chain" id="PRO_5046985387" evidence="1">
    <location>
        <begin position="30"/>
        <end position="203"/>
    </location>
</feature>
<evidence type="ECO:0000256" key="1">
    <source>
        <dbReference type="SAM" id="SignalP"/>
    </source>
</evidence>
<dbReference type="Pfam" id="PF16036">
    <property type="entry name" value="Chalcone_3"/>
    <property type="match status" value="1"/>
</dbReference>
<sequence>MNRRQAHYLAPLFATALCALALQVAPVHAAPTSTTFEPTAQLQGSTLQLNGTGTRFRVMFKVYDMALYTPQKVNTADALVNQPGPKRLRFTALREIPGTDLGLAFIKGLQANSAKDLVQRHTMSSTRLIEIFSGKPKLVPGDTFAMDFIPGKGTQFYISGQPQGAPVGDAEFFAMVLRIWVGPQPVDQALKDGLLGVETRSAY</sequence>
<dbReference type="EMBL" id="JBBUTI010000001">
    <property type="protein sequence ID" value="MEK8045149.1"/>
    <property type="molecule type" value="Genomic_DNA"/>
</dbReference>
<proteinExistence type="predicted"/>